<dbReference type="EMBL" id="NVDQ01000012">
    <property type="protein sequence ID" value="PFV09394.1"/>
    <property type="molecule type" value="Genomic_DNA"/>
</dbReference>
<evidence type="ECO:0000313" key="4">
    <source>
        <dbReference type="Proteomes" id="UP000321735"/>
    </source>
</evidence>
<dbReference type="Proteomes" id="UP000321735">
    <property type="component" value="Chromosome"/>
</dbReference>
<dbReference type="Proteomes" id="UP000226257">
    <property type="component" value="Unassembled WGS sequence"/>
</dbReference>
<dbReference type="EMBL" id="CP031778">
    <property type="protein sequence ID" value="QDZ75825.1"/>
    <property type="molecule type" value="Genomic_DNA"/>
</dbReference>
<evidence type="ECO:0000313" key="3">
    <source>
        <dbReference type="Proteomes" id="UP000226257"/>
    </source>
</evidence>
<proteinExistence type="predicted"/>
<organism evidence="1 3">
    <name type="scientific">Bacillus cereus</name>
    <dbReference type="NCBI Taxonomy" id="1396"/>
    <lineage>
        <taxon>Bacteria</taxon>
        <taxon>Bacillati</taxon>
        <taxon>Bacillota</taxon>
        <taxon>Bacilli</taxon>
        <taxon>Bacillales</taxon>
        <taxon>Bacillaceae</taxon>
        <taxon>Bacillus</taxon>
        <taxon>Bacillus cereus group</taxon>
    </lineage>
</organism>
<accession>A0A9X7BE60</accession>
<reference evidence="2 4" key="2">
    <citation type="journal article" date="2019" name="Ecotoxicol. Environ. Saf.">
        <title>Microbial characterization of heavy metal resistant bacterial strains isolated from an electroplating wastewater treatment plant.</title>
        <authorList>
            <person name="Cai X."/>
            <person name="Zheng X."/>
            <person name="Zhang D."/>
            <person name="Iqbal W."/>
            <person name="Liu C."/>
            <person name="Yang B."/>
            <person name="Zhao X."/>
            <person name="Lu X."/>
            <person name="Mao Y."/>
        </authorList>
    </citation>
    <scope>NUCLEOTIDE SEQUENCE [LARGE SCALE GENOMIC DNA]</scope>
    <source>
        <strain evidence="2 4">Co1-1</strain>
    </source>
</reference>
<reference evidence="1 3" key="1">
    <citation type="submission" date="2017-09" db="EMBL/GenBank/DDBJ databases">
        <title>Large-scale bioinformatics analysis of Bacillus genomes uncovers conserved roles of natural products in bacterial physiology.</title>
        <authorList>
            <consortium name="Agbiome Team Llc"/>
            <person name="Bleich R.M."/>
            <person name="Grubbs K.J."/>
            <person name="Santa Maria K.C."/>
            <person name="Allen S.E."/>
            <person name="Farag S."/>
            <person name="Shank E.A."/>
            <person name="Bowers A."/>
        </authorList>
    </citation>
    <scope>NUCLEOTIDE SEQUENCE [LARGE SCALE GENOMIC DNA]</scope>
    <source>
        <strain evidence="1 3">AFS060282</strain>
    </source>
</reference>
<dbReference type="AlphaFoldDB" id="A0A9X7BE60"/>
<name>A0A9X7BE60_BACCE</name>
<gene>
    <name evidence="1" type="ORF">COK98_06770</name>
    <name evidence="2" type="ORF">D0437_23200</name>
</gene>
<evidence type="ECO:0000313" key="1">
    <source>
        <dbReference type="EMBL" id="PFV09394.1"/>
    </source>
</evidence>
<sequence>MILIINISFLVDEVEKRLTAKCVGIIEEHTAAEHELLLLEERNEAYTKSKSIAKLEQELNILLHIRKE</sequence>
<evidence type="ECO:0000313" key="2">
    <source>
        <dbReference type="EMBL" id="QDZ75825.1"/>
    </source>
</evidence>
<protein>
    <submittedName>
        <fullName evidence="1">Uncharacterized protein</fullName>
    </submittedName>
</protein>